<dbReference type="PANTHER" id="PTHR42967">
    <property type="entry name" value="METAL DEPENDENT HYDROLASE"/>
    <property type="match status" value="1"/>
</dbReference>
<reference evidence="2 3" key="1">
    <citation type="journal article" date="2016" name="Nat. Commun.">
        <title>Thousands of microbial genomes shed light on interconnected biogeochemical processes in an aquifer system.</title>
        <authorList>
            <person name="Anantharaman K."/>
            <person name="Brown C.T."/>
            <person name="Hug L.A."/>
            <person name="Sharon I."/>
            <person name="Castelle C.J."/>
            <person name="Probst A.J."/>
            <person name="Thomas B.C."/>
            <person name="Singh A."/>
            <person name="Wilkins M.J."/>
            <person name="Karaoz U."/>
            <person name="Brodie E.L."/>
            <person name="Williams K.H."/>
            <person name="Hubbard S.S."/>
            <person name="Banfield J.F."/>
        </authorList>
    </citation>
    <scope>NUCLEOTIDE SEQUENCE [LARGE SCALE GENOMIC DNA]</scope>
</reference>
<sequence>MVDIWFYGQSCFKVKGKSASIVFDPYNEEFTGLPKLKLEADIVCVTHDHKDHNNVEAVSGASEKNEPSGPGAPPDRRPFVISGPGEYEISGVNIVGIDSFHDDKDGSERGKNTIYHIEIDEVNIVHLGDLGQKKLTQEQAETLSTCDILLIPTGGVYTIGYKDAPDIIAQVEPKIVIPMHYKLPGLKFDLDPVDKFMAAMGKEKAQPQSKLSISKEKLPQEVEIVLLSTA</sequence>
<organism evidence="2 3">
    <name type="scientific">Candidatus Curtissbacteria bacterium RIFOXYA1_FULL_41_14</name>
    <dbReference type="NCBI Taxonomy" id="1797737"/>
    <lineage>
        <taxon>Bacteria</taxon>
        <taxon>Candidatus Curtissiibacteriota</taxon>
    </lineage>
</organism>
<protein>
    <recommendedName>
        <fullName evidence="4">Lactamase</fullName>
    </recommendedName>
</protein>
<gene>
    <name evidence="2" type="ORF">A2196_04970</name>
</gene>
<dbReference type="AlphaFoldDB" id="A0A1F5HCP9"/>
<dbReference type="STRING" id="1797737.A2196_04970"/>
<evidence type="ECO:0008006" key="4">
    <source>
        <dbReference type="Google" id="ProtNLM"/>
    </source>
</evidence>
<evidence type="ECO:0000256" key="1">
    <source>
        <dbReference type="SAM" id="MobiDB-lite"/>
    </source>
</evidence>
<dbReference type="Gene3D" id="3.60.15.10">
    <property type="entry name" value="Ribonuclease Z/Hydroxyacylglutathione hydrolase-like"/>
    <property type="match status" value="1"/>
</dbReference>
<proteinExistence type="predicted"/>
<comment type="caution">
    <text evidence="2">The sequence shown here is derived from an EMBL/GenBank/DDBJ whole genome shotgun (WGS) entry which is preliminary data.</text>
</comment>
<dbReference type="EMBL" id="MFCA01000022">
    <property type="protein sequence ID" value="OGE01933.1"/>
    <property type="molecule type" value="Genomic_DNA"/>
</dbReference>
<name>A0A1F5HCP9_9BACT</name>
<evidence type="ECO:0000313" key="2">
    <source>
        <dbReference type="EMBL" id="OGE01933.1"/>
    </source>
</evidence>
<dbReference type="InterPro" id="IPR036866">
    <property type="entry name" value="RibonucZ/Hydroxyglut_hydro"/>
</dbReference>
<dbReference type="PANTHER" id="PTHR42967:SF1">
    <property type="entry name" value="MBL FOLD METALLO-HYDROLASE"/>
    <property type="match status" value="1"/>
</dbReference>
<accession>A0A1F5HCP9</accession>
<dbReference type="Pfam" id="PF13483">
    <property type="entry name" value="Lactamase_B_3"/>
    <property type="match status" value="1"/>
</dbReference>
<feature type="region of interest" description="Disordered" evidence="1">
    <location>
        <begin position="55"/>
        <end position="78"/>
    </location>
</feature>
<dbReference type="Proteomes" id="UP000176751">
    <property type="component" value="Unassembled WGS sequence"/>
</dbReference>
<evidence type="ECO:0000313" key="3">
    <source>
        <dbReference type="Proteomes" id="UP000176751"/>
    </source>
</evidence>
<dbReference type="SUPFAM" id="SSF56281">
    <property type="entry name" value="Metallo-hydrolase/oxidoreductase"/>
    <property type="match status" value="1"/>
</dbReference>